<organism evidence="1 2">
    <name type="scientific">Sphaerosporella brunnea</name>
    <dbReference type="NCBI Taxonomy" id="1250544"/>
    <lineage>
        <taxon>Eukaryota</taxon>
        <taxon>Fungi</taxon>
        <taxon>Dikarya</taxon>
        <taxon>Ascomycota</taxon>
        <taxon>Pezizomycotina</taxon>
        <taxon>Pezizomycetes</taxon>
        <taxon>Pezizales</taxon>
        <taxon>Pyronemataceae</taxon>
        <taxon>Sphaerosporella</taxon>
    </lineage>
</organism>
<protein>
    <submittedName>
        <fullName evidence="1">Uncharacterized protein</fullName>
    </submittedName>
</protein>
<sequence>MNPSLGRASTSCFRCFLRPCCLFRQPFQCTQSIIVTHSANGRSVIFLPLHSTASARSLSTSDLQIIVLLGRQSSVFDATLRATSALIPSRFMDVDTPGGRETASEGAEMPILREVASRLLLDGELTRRQKKEPFFSPRSIPPKTGLSSFRFSWNACIESLCGASGLQILTTGRTREAMEGLLQTKKLRPGYEGEIWLYFFLCRFFYMTRDI</sequence>
<gene>
    <name evidence="1" type="ORF">FN846DRAFT_401329</name>
</gene>
<keyword evidence="2" id="KW-1185">Reference proteome</keyword>
<comment type="caution">
    <text evidence="1">The sequence shown here is derived from an EMBL/GenBank/DDBJ whole genome shotgun (WGS) entry which is preliminary data.</text>
</comment>
<reference evidence="1 2" key="1">
    <citation type="submission" date="2019-09" db="EMBL/GenBank/DDBJ databases">
        <title>Draft genome of the ectomycorrhizal ascomycete Sphaerosporella brunnea.</title>
        <authorList>
            <consortium name="DOE Joint Genome Institute"/>
            <person name="Benucci G.M."/>
            <person name="Marozzi G."/>
            <person name="Antonielli L."/>
            <person name="Sanchez S."/>
            <person name="Marco P."/>
            <person name="Wang X."/>
            <person name="Falini L.B."/>
            <person name="Barry K."/>
            <person name="Haridas S."/>
            <person name="Lipzen A."/>
            <person name="Labutti K."/>
            <person name="Grigoriev I.V."/>
            <person name="Murat C."/>
            <person name="Martin F."/>
            <person name="Albertini E."/>
            <person name="Donnini D."/>
            <person name="Bonito G."/>
        </authorList>
    </citation>
    <scope>NUCLEOTIDE SEQUENCE [LARGE SCALE GENOMIC DNA]</scope>
    <source>
        <strain evidence="1 2">Sb_GMNB300</strain>
    </source>
</reference>
<dbReference type="EMBL" id="VXIS01000326">
    <property type="protein sequence ID" value="KAA8894604.1"/>
    <property type="molecule type" value="Genomic_DNA"/>
</dbReference>
<evidence type="ECO:0000313" key="2">
    <source>
        <dbReference type="Proteomes" id="UP000326924"/>
    </source>
</evidence>
<dbReference type="InParanoid" id="A0A5J5EHA2"/>
<dbReference type="AlphaFoldDB" id="A0A5J5EHA2"/>
<name>A0A5J5EHA2_9PEZI</name>
<accession>A0A5J5EHA2</accession>
<evidence type="ECO:0000313" key="1">
    <source>
        <dbReference type="EMBL" id="KAA8894604.1"/>
    </source>
</evidence>
<proteinExistence type="predicted"/>
<dbReference type="Proteomes" id="UP000326924">
    <property type="component" value="Unassembled WGS sequence"/>
</dbReference>